<protein>
    <recommendedName>
        <fullName evidence="3">DUF1460 domain-containing protein</fullName>
    </recommendedName>
</protein>
<sequence>MSKNRPLYPQLKTQSNYDCLQQVERQLESLSLTHIPTAKIKDIYPQLQAGDIIGVVTNIAGLDTTHTGLVYRFADGKIGLIHASPAGQVTIAKYLEKYITKVDKAIGIFVVRSLDPRNQ</sequence>
<name>I4GUI6_MICAE</name>
<dbReference type="InterPro" id="IPR038765">
    <property type="entry name" value="Papain-like_cys_pep_sf"/>
</dbReference>
<organism evidence="1 2">
    <name type="scientific">Microcystis aeruginosa PCC 9806</name>
    <dbReference type="NCBI Taxonomy" id="1160282"/>
    <lineage>
        <taxon>Bacteria</taxon>
        <taxon>Bacillati</taxon>
        <taxon>Cyanobacteriota</taxon>
        <taxon>Cyanophyceae</taxon>
        <taxon>Oscillatoriophycideae</taxon>
        <taxon>Chroococcales</taxon>
        <taxon>Microcystaceae</taxon>
        <taxon>Microcystis</taxon>
    </lineage>
</organism>
<evidence type="ECO:0000313" key="1">
    <source>
        <dbReference type="EMBL" id="CCI13460.1"/>
    </source>
</evidence>
<gene>
    <name evidence="1" type="ORF">MICAE_1890001</name>
</gene>
<reference evidence="1 2" key="1">
    <citation type="submission" date="2012-04" db="EMBL/GenBank/DDBJ databases">
        <authorList>
            <person name="Genoscope - CEA"/>
        </authorList>
    </citation>
    <scope>NUCLEOTIDE SEQUENCE [LARGE SCALE GENOMIC DNA]</scope>
    <source>
        <strain evidence="1 2">9806</strain>
    </source>
</reference>
<comment type="caution">
    <text evidence="1">The sequence shown here is derived from an EMBL/GenBank/DDBJ whole genome shotgun (WGS) entry which is preliminary data.</text>
</comment>
<dbReference type="HOGENOM" id="CLU_2058664_0_0_3"/>
<dbReference type="InterPro" id="IPR010846">
    <property type="entry name" value="AmiA-like"/>
</dbReference>
<evidence type="ECO:0008006" key="3">
    <source>
        <dbReference type="Google" id="ProtNLM"/>
    </source>
</evidence>
<accession>I4GUI6</accession>
<dbReference type="Gene3D" id="2.30.260.10">
    <property type="entry name" value="putative xylanase like domain"/>
    <property type="match status" value="1"/>
</dbReference>
<dbReference type="EMBL" id="CAIL01000100">
    <property type="protein sequence ID" value="CCI13460.1"/>
    <property type="molecule type" value="Genomic_DNA"/>
</dbReference>
<dbReference type="Proteomes" id="UP000003273">
    <property type="component" value="Unassembled WGS sequence"/>
</dbReference>
<dbReference type="AlphaFoldDB" id="I4GUI6"/>
<dbReference type="SUPFAM" id="SSF54001">
    <property type="entry name" value="Cysteine proteinases"/>
    <property type="match status" value="1"/>
</dbReference>
<evidence type="ECO:0000313" key="2">
    <source>
        <dbReference type="Proteomes" id="UP000003273"/>
    </source>
</evidence>
<dbReference type="Pfam" id="PF07313">
    <property type="entry name" value="AmiA-like"/>
    <property type="match status" value="1"/>
</dbReference>
<proteinExistence type="predicted"/>